<dbReference type="STRING" id="1081102.A0A167Z0T3"/>
<dbReference type="AlphaFoldDB" id="A0A167Z0T3"/>
<accession>A0A167Z0T3</accession>
<dbReference type="Proteomes" id="UP000076874">
    <property type="component" value="Unassembled WGS sequence"/>
</dbReference>
<evidence type="ECO:0000313" key="2">
    <source>
        <dbReference type="Proteomes" id="UP000076874"/>
    </source>
</evidence>
<evidence type="ECO:0000313" key="1">
    <source>
        <dbReference type="EMBL" id="OAA66935.1"/>
    </source>
</evidence>
<protein>
    <submittedName>
        <fullName evidence="1">Uncharacterized protein</fullName>
    </submittedName>
</protein>
<reference evidence="1 2" key="1">
    <citation type="journal article" date="2016" name="Genome Biol. Evol.">
        <title>Divergent and convergent evolution of fungal pathogenicity.</title>
        <authorList>
            <person name="Shang Y."/>
            <person name="Xiao G."/>
            <person name="Zheng P."/>
            <person name="Cen K."/>
            <person name="Zhan S."/>
            <person name="Wang C."/>
        </authorList>
    </citation>
    <scope>NUCLEOTIDE SEQUENCE [LARGE SCALE GENOMIC DNA]</scope>
    <source>
        <strain evidence="1 2">RCEF 264</strain>
    </source>
</reference>
<proteinExistence type="predicted"/>
<dbReference type="EMBL" id="AZHD01000002">
    <property type="protein sequence ID" value="OAA66935.1"/>
    <property type="molecule type" value="Genomic_DNA"/>
</dbReference>
<sequence length="716" mass="80118">MSDGIENLGPYPRGPLSFAVSVVANVSGHYRQLANVRYELPVESPKTFLCGGDAVRLCLRVIGVFSHPANRIAIEGELSLAADAYTRGGLSPAPHYLDNGYSYRMHPQRAWPPAPWLRGFPFIALALDLAAVNDPSTQIFDANMKAEPLGLAYGNDNIKYGVGIIDITSIDNIGYGIIAAGHKQVYIDRMIFEQMEEKYDYLVEPRSRSPLSAKQYMDRFGYKLESQLDVRAVHHLETKLLIPPETLEGNTALIMPNSSAQATLRQHLLRRAFELHQAHHAAQVQLLVLAFAGQTHLPWASFTGLSTAVLREILQHPDMQHAKSITLCIDTIQGTPAEVVKVLSSAPARFEHLCFLESPQRTNDDAATELYRSVPELSLLRKGVRITLTGACSASLRNRMWMPTLSTTGLANHFKAFPIQNIFVQFQYGPDPRKIKSFLPWYFHLADTLLSPEVFSASLLRFLYHITLQGSEGTSLLFAHNTASLSELTFRPLEPLEQLESITRGFQIGHPAAENLAIPFAPFDMDRRTRDYNEDSLNKLTSIQCWPLVRDRVPGSWTVVVSAEDHGSVTYSDWVDRRPNVLRYAFLRIGDDGQPDLIGDLDTFLRLTAPDIEVNVVNQKMAELEDLMSQIQNKETVTGDAISGKRVRVIDSNEALAMLSSFPDDARSYGRDTLHTCFLEGMYRFFAIQISRNTGTLTYKTKETLVSIRTYAHNPP</sequence>
<gene>
    <name evidence="1" type="ORF">SPI_01511</name>
</gene>
<keyword evidence="2" id="KW-1185">Reference proteome</keyword>
<name>A0A167Z0T3_9HYPO</name>
<comment type="caution">
    <text evidence="1">The sequence shown here is derived from an EMBL/GenBank/DDBJ whole genome shotgun (WGS) entry which is preliminary data.</text>
</comment>
<organism evidence="1 2">
    <name type="scientific">Niveomyces insectorum RCEF 264</name>
    <dbReference type="NCBI Taxonomy" id="1081102"/>
    <lineage>
        <taxon>Eukaryota</taxon>
        <taxon>Fungi</taxon>
        <taxon>Dikarya</taxon>
        <taxon>Ascomycota</taxon>
        <taxon>Pezizomycotina</taxon>
        <taxon>Sordariomycetes</taxon>
        <taxon>Hypocreomycetidae</taxon>
        <taxon>Hypocreales</taxon>
        <taxon>Cordycipitaceae</taxon>
        <taxon>Niveomyces</taxon>
    </lineage>
</organism>
<dbReference type="OrthoDB" id="3515175at2759"/>